<dbReference type="Proteomes" id="UP001596435">
    <property type="component" value="Unassembled WGS sequence"/>
</dbReference>
<evidence type="ECO:0000313" key="8">
    <source>
        <dbReference type="EMBL" id="MFC7184788.1"/>
    </source>
</evidence>
<organism evidence="8 9">
    <name type="scientific">Kitasatospora paranensis</name>
    <dbReference type="NCBI Taxonomy" id="258053"/>
    <lineage>
        <taxon>Bacteria</taxon>
        <taxon>Bacillati</taxon>
        <taxon>Actinomycetota</taxon>
        <taxon>Actinomycetes</taxon>
        <taxon>Kitasatosporales</taxon>
        <taxon>Streptomycetaceae</taxon>
        <taxon>Kitasatospora</taxon>
    </lineage>
</organism>
<dbReference type="RefSeq" id="WP_345708843.1">
    <property type="nucleotide sequence ID" value="NZ_BAABKV010000001.1"/>
</dbReference>
<dbReference type="PANTHER" id="PTHR11814">
    <property type="entry name" value="SULFATE TRANSPORTER"/>
    <property type="match status" value="1"/>
</dbReference>
<gene>
    <name evidence="8" type="ORF">ACFQMG_35095</name>
</gene>
<dbReference type="InterPro" id="IPR011547">
    <property type="entry name" value="SLC26A/SulP_dom"/>
</dbReference>
<feature type="transmembrane region" description="Helical" evidence="6">
    <location>
        <begin position="327"/>
        <end position="346"/>
    </location>
</feature>
<feature type="transmembrane region" description="Helical" evidence="6">
    <location>
        <begin position="178"/>
        <end position="196"/>
    </location>
</feature>
<keyword evidence="9" id="KW-1185">Reference proteome</keyword>
<dbReference type="InterPro" id="IPR036513">
    <property type="entry name" value="STAS_dom_sf"/>
</dbReference>
<dbReference type="CDD" id="cd07042">
    <property type="entry name" value="STAS_SulP_like_sulfate_transporter"/>
    <property type="match status" value="1"/>
</dbReference>
<dbReference type="Pfam" id="PF00916">
    <property type="entry name" value="Sulfate_transp"/>
    <property type="match status" value="1"/>
</dbReference>
<feature type="transmembrane region" description="Helical" evidence="6">
    <location>
        <begin position="46"/>
        <end position="64"/>
    </location>
</feature>
<keyword evidence="2 6" id="KW-0812">Transmembrane</keyword>
<evidence type="ECO:0000256" key="4">
    <source>
        <dbReference type="ARBA" id="ARBA00023136"/>
    </source>
</evidence>
<feature type="transmembrane region" description="Helical" evidence="6">
    <location>
        <begin position="383"/>
        <end position="411"/>
    </location>
</feature>
<evidence type="ECO:0000256" key="6">
    <source>
        <dbReference type="SAM" id="Phobius"/>
    </source>
</evidence>
<reference evidence="9" key="1">
    <citation type="journal article" date="2019" name="Int. J. Syst. Evol. Microbiol.">
        <title>The Global Catalogue of Microorganisms (GCM) 10K type strain sequencing project: providing services to taxonomists for standard genome sequencing and annotation.</title>
        <authorList>
            <consortium name="The Broad Institute Genomics Platform"/>
            <consortium name="The Broad Institute Genome Sequencing Center for Infectious Disease"/>
            <person name="Wu L."/>
            <person name="Ma J."/>
        </authorList>
    </citation>
    <scope>NUCLEOTIDE SEQUENCE [LARGE SCALE GENOMIC DNA]</scope>
    <source>
        <strain evidence="9">CGMCC 1.12859</strain>
    </source>
</reference>
<comment type="caution">
    <text evidence="8">The sequence shown here is derived from an EMBL/GenBank/DDBJ whole genome shotgun (WGS) entry which is preliminary data.</text>
</comment>
<evidence type="ECO:0000256" key="5">
    <source>
        <dbReference type="SAM" id="MobiDB-lite"/>
    </source>
</evidence>
<feature type="transmembrane region" description="Helical" evidence="6">
    <location>
        <begin position="251"/>
        <end position="273"/>
    </location>
</feature>
<dbReference type="SUPFAM" id="SSF52091">
    <property type="entry name" value="SpoIIaa-like"/>
    <property type="match status" value="1"/>
</dbReference>
<evidence type="ECO:0000256" key="3">
    <source>
        <dbReference type="ARBA" id="ARBA00022989"/>
    </source>
</evidence>
<feature type="region of interest" description="Disordered" evidence="5">
    <location>
        <begin position="557"/>
        <end position="577"/>
    </location>
</feature>
<sequence>MTKLVPVPLRGYRRAWLSRDVLAGVALSAVAIPEVMGYTSIAGMPIVTGLYTLILPAVAFALLGSSRLLVVGADSATAAILSAGLLGLGVAGVVPGSPHWVALAGLIALLSGVLLAAARLLRLGFLADFLSATVLVGFLTGVGVQVATAQIPHLLGLHSGRGNWFQQQWSWLTHLDEVAWRTVAYGAATIVIIVLFKRFLPRFPGSIVAVVVLIAVSAATDAAGHGVAVVGPVEGGLPPLGLPSGLTPGDISQVFAVAASCFVLILAQSAATAHSFATRHGDRVDINRDLVGLSVANIAAGFGGTFVVNGSPTKTEILDQQRGRTQVANLTMAFLSLLVVLVFTSALADMPLAVLAGIVFLVGLDLIDVRGLRRIRARRRNEFVVAVVTAFAVFGLGVEQGVLLAVALSLFEVIRREYRPKDFVVGVTEEGAPTYTVAAPGIESAPGLIVFRFNAELFYANASRFADEVKALVDRAPDPVRWLVLDAAGIADVDYTAGIRLHSLLDFLAARRVTFVLARPDASLVDTLKLYELWQRIPPELVFGNLIDAIRAFPAGGPPGAPDFGPGAPPTGPPGPP</sequence>
<dbReference type="Pfam" id="PF01740">
    <property type="entry name" value="STAS"/>
    <property type="match status" value="1"/>
</dbReference>
<feature type="transmembrane region" description="Helical" evidence="6">
    <location>
        <begin position="125"/>
        <end position="147"/>
    </location>
</feature>
<accession>A0ABW2G5H7</accession>
<dbReference type="InterPro" id="IPR002645">
    <property type="entry name" value="STAS_dom"/>
</dbReference>
<evidence type="ECO:0000256" key="2">
    <source>
        <dbReference type="ARBA" id="ARBA00022692"/>
    </source>
</evidence>
<keyword evidence="3 6" id="KW-1133">Transmembrane helix</keyword>
<feature type="domain" description="STAS" evidence="7">
    <location>
        <begin position="438"/>
        <end position="553"/>
    </location>
</feature>
<dbReference type="InterPro" id="IPR001902">
    <property type="entry name" value="SLC26A/SulP_fam"/>
</dbReference>
<evidence type="ECO:0000259" key="7">
    <source>
        <dbReference type="PROSITE" id="PS50801"/>
    </source>
</evidence>
<protein>
    <submittedName>
        <fullName evidence="8">SulP family inorganic anion transporter</fullName>
    </submittedName>
</protein>
<evidence type="ECO:0000313" key="9">
    <source>
        <dbReference type="Proteomes" id="UP001596435"/>
    </source>
</evidence>
<feature type="transmembrane region" description="Helical" evidence="6">
    <location>
        <begin position="100"/>
        <end position="118"/>
    </location>
</feature>
<feature type="transmembrane region" description="Helical" evidence="6">
    <location>
        <begin position="208"/>
        <end position="231"/>
    </location>
</feature>
<dbReference type="PROSITE" id="PS50801">
    <property type="entry name" value="STAS"/>
    <property type="match status" value="1"/>
</dbReference>
<comment type="subcellular location">
    <subcellularLocation>
        <location evidence="1">Membrane</location>
        <topology evidence="1">Multi-pass membrane protein</topology>
    </subcellularLocation>
</comment>
<feature type="transmembrane region" description="Helical" evidence="6">
    <location>
        <begin position="76"/>
        <end position="94"/>
    </location>
</feature>
<name>A0ABW2G5H7_9ACTN</name>
<proteinExistence type="predicted"/>
<keyword evidence="4 6" id="KW-0472">Membrane</keyword>
<dbReference type="EMBL" id="JBHTAJ010000119">
    <property type="protein sequence ID" value="MFC7184788.1"/>
    <property type="molecule type" value="Genomic_DNA"/>
</dbReference>
<dbReference type="Gene3D" id="3.30.750.24">
    <property type="entry name" value="STAS domain"/>
    <property type="match status" value="1"/>
</dbReference>
<evidence type="ECO:0000256" key="1">
    <source>
        <dbReference type="ARBA" id="ARBA00004141"/>
    </source>
</evidence>